<evidence type="ECO:0000256" key="1">
    <source>
        <dbReference type="SAM" id="Phobius"/>
    </source>
</evidence>
<sequence>MSALPVQARVFIVLGALSAASSVALSAAAAHLPALQAGASTLTTALAQQQFHALGLILVGLLTVRVQSPWLTASGGLMLAGTLLFCLNLYARLIWGWDAARAAVPWGGSAFILSWLSLGLGVWLGNRRH</sequence>
<keyword evidence="1" id="KW-0812">Transmembrane</keyword>
<reference evidence="3" key="1">
    <citation type="submission" date="2020-09" db="EMBL/GenBank/DDBJ databases">
        <title>Genome seq and assembly of Limnohabitants sp.</title>
        <authorList>
            <person name="Chhetri G."/>
        </authorList>
    </citation>
    <scope>NUCLEOTIDE SEQUENCE</scope>
    <source>
        <strain evidence="3">JUR4</strain>
    </source>
</reference>
<accession>A0A927FGZ8</accession>
<dbReference type="EMBL" id="JACYFT010000002">
    <property type="protein sequence ID" value="MBD8051269.1"/>
    <property type="molecule type" value="Genomic_DNA"/>
</dbReference>
<evidence type="ECO:0000313" key="4">
    <source>
        <dbReference type="Proteomes" id="UP000647424"/>
    </source>
</evidence>
<dbReference type="Proteomes" id="UP000647424">
    <property type="component" value="Unassembled WGS sequence"/>
</dbReference>
<feature type="chain" id="PRO_5037380182" evidence="2">
    <location>
        <begin position="30"/>
        <end position="129"/>
    </location>
</feature>
<keyword evidence="1" id="KW-1133">Transmembrane helix</keyword>
<feature type="transmembrane region" description="Helical" evidence="1">
    <location>
        <begin position="76"/>
        <end position="97"/>
    </location>
</feature>
<evidence type="ECO:0000313" key="3">
    <source>
        <dbReference type="EMBL" id="MBD8051269.1"/>
    </source>
</evidence>
<name>A0A927FGZ8_9BURK</name>
<feature type="transmembrane region" description="Helical" evidence="1">
    <location>
        <begin position="45"/>
        <end position="64"/>
    </location>
</feature>
<evidence type="ECO:0000256" key="2">
    <source>
        <dbReference type="SAM" id="SignalP"/>
    </source>
</evidence>
<organism evidence="3 4">
    <name type="scientific">Limnohabitans radicicola</name>
    <dbReference type="NCBI Taxonomy" id="2771427"/>
    <lineage>
        <taxon>Bacteria</taxon>
        <taxon>Pseudomonadati</taxon>
        <taxon>Pseudomonadota</taxon>
        <taxon>Betaproteobacteria</taxon>
        <taxon>Burkholderiales</taxon>
        <taxon>Comamonadaceae</taxon>
        <taxon>Limnohabitans</taxon>
    </lineage>
</organism>
<keyword evidence="2" id="KW-0732">Signal</keyword>
<feature type="transmembrane region" description="Helical" evidence="1">
    <location>
        <begin position="103"/>
        <end position="124"/>
    </location>
</feature>
<dbReference type="RefSeq" id="WP_191819717.1">
    <property type="nucleotide sequence ID" value="NZ_JACYFT010000002.1"/>
</dbReference>
<keyword evidence="4" id="KW-1185">Reference proteome</keyword>
<dbReference type="InterPro" id="IPR006696">
    <property type="entry name" value="DUF423"/>
</dbReference>
<dbReference type="Pfam" id="PF04241">
    <property type="entry name" value="DUF423"/>
    <property type="match status" value="1"/>
</dbReference>
<dbReference type="AlphaFoldDB" id="A0A927FGZ8"/>
<protein>
    <submittedName>
        <fullName evidence="3">DUF423 domain-containing protein</fullName>
    </submittedName>
</protein>
<gene>
    <name evidence="3" type="ORF">IC609_11985</name>
</gene>
<keyword evidence="1" id="KW-0472">Membrane</keyword>
<proteinExistence type="predicted"/>
<feature type="signal peptide" evidence="2">
    <location>
        <begin position="1"/>
        <end position="29"/>
    </location>
</feature>
<comment type="caution">
    <text evidence="3">The sequence shown here is derived from an EMBL/GenBank/DDBJ whole genome shotgun (WGS) entry which is preliminary data.</text>
</comment>